<dbReference type="EMBL" id="CM055103">
    <property type="protein sequence ID" value="KAJ7537170.1"/>
    <property type="molecule type" value="Genomic_DNA"/>
</dbReference>
<dbReference type="Proteomes" id="UP001162992">
    <property type="component" value="Chromosome 12"/>
</dbReference>
<evidence type="ECO:0000313" key="1">
    <source>
        <dbReference type="EMBL" id="KAJ7537170.1"/>
    </source>
</evidence>
<accession>A0ACC2C5E1</accession>
<name>A0ACC2C5E1_DIPCM</name>
<organism evidence="1 2">
    <name type="scientific">Diphasiastrum complanatum</name>
    <name type="common">Issler's clubmoss</name>
    <name type="synonym">Lycopodium complanatum</name>
    <dbReference type="NCBI Taxonomy" id="34168"/>
    <lineage>
        <taxon>Eukaryota</taxon>
        <taxon>Viridiplantae</taxon>
        <taxon>Streptophyta</taxon>
        <taxon>Embryophyta</taxon>
        <taxon>Tracheophyta</taxon>
        <taxon>Lycopodiopsida</taxon>
        <taxon>Lycopodiales</taxon>
        <taxon>Lycopodiaceae</taxon>
        <taxon>Lycopodioideae</taxon>
        <taxon>Diphasiastrum</taxon>
    </lineage>
</organism>
<proteinExistence type="predicted"/>
<protein>
    <submittedName>
        <fullName evidence="1">Uncharacterized protein</fullName>
    </submittedName>
</protein>
<comment type="caution">
    <text evidence="1">The sequence shown here is derived from an EMBL/GenBank/DDBJ whole genome shotgun (WGS) entry which is preliminary data.</text>
</comment>
<reference evidence="2" key="1">
    <citation type="journal article" date="2024" name="Proc. Natl. Acad. Sci. U.S.A.">
        <title>Extraordinary preservation of gene collinearity over three hundred million years revealed in homosporous lycophytes.</title>
        <authorList>
            <person name="Li C."/>
            <person name="Wickell D."/>
            <person name="Kuo L.Y."/>
            <person name="Chen X."/>
            <person name="Nie B."/>
            <person name="Liao X."/>
            <person name="Peng D."/>
            <person name="Ji J."/>
            <person name="Jenkins J."/>
            <person name="Williams M."/>
            <person name="Shu S."/>
            <person name="Plott C."/>
            <person name="Barry K."/>
            <person name="Rajasekar S."/>
            <person name="Grimwood J."/>
            <person name="Han X."/>
            <person name="Sun S."/>
            <person name="Hou Z."/>
            <person name="He W."/>
            <person name="Dai G."/>
            <person name="Sun C."/>
            <person name="Schmutz J."/>
            <person name="Leebens-Mack J.H."/>
            <person name="Li F.W."/>
            <person name="Wang L."/>
        </authorList>
    </citation>
    <scope>NUCLEOTIDE SEQUENCE [LARGE SCALE GENOMIC DNA]</scope>
    <source>
        <strain evidence="2">cv. PW_Plant_1</strain>
    </source>
</reference>
<evidence type="ECO:0000313" key="2">
    <source>
        <dbReference type="Proteomes" id="UP001162992"/>
    </source>
</evidence>
<sequence>MGQSCCGHRISMNRPDKEGLGLCAVCQGINLKEQFKSQAVDVKLGFVDELSNKTDCAFCCAVLRALCREGGGKTPETVVDGERVQCFMKNVRARGGIAVELSIWTQTTQELILETTFRLLAEDAQSIGLHPLDHGLLVNSSQADPELFRTWFSACERDHGAECSSRDWAVQSSDLKVIDVHCQRIMKAPANCRYVALSYVWGQARMLQATKSNSAELEKDGGLSMHHQELPQTIKDAMLLVPKLGERYLWVDSLCIIQDDPDDKHSQISHMHNVYGSALLTIVAAAGGDANAGLPGVRPGSRRISQEVMTVDGLRLTLPLPGLRTVNRSQWNTRGWTYQERILSKRCLMFTNDQVYYKCNRDDWCEDLLGVVEDMDQVRMGPRLAKPEYTLGMHPSNQVNSFIDFAKLLREYTRRRLSYESDILNAFSGIMGILQQSTYRSPFFWGLPETDFDNALLWWRTRGKMRRRICPASTSSTHFPSWSWAGWVGPVELSDEVLQTEVVWYKRGIQGAIRINNACKSKDWEPEQRELADKIHDTITQKSKTQQQLPLLQSWTTSAFFRIVPYQGEEEEQEEEEYMDAEGTDFAILDCQKVCCGKVIIMDEEWSGDEAKCEFILLSRLGRHSRWRPGDDTFDVGKYSSEEWCVFNVMLIKWCEDIAHRVGVGTIHVRAWEMAKPQRKLITLC</sequence>
<keyword evidence="2" id="KW-1185">Reference proteome</keyword>
<gene>
    <name evidence="1" type="ORF">O6H91_12G101300</name>
</gene>